<dbReference type="AlphaFoldDB" id="A0A9N9DVJ2"/>
<keyword evidence="3" id="KW-1185">Reference proteome</keyword>
<evidence type="ECO:0000256" key="1">
    <source>
        <dbReference type="SAM" id="MobiDB-lite"/>
    </source>
</evidence>
<protein>
    <submittedName>
        <fullName evidence="2">22209_t:CDS:1</fullName>
    </submittedName>
</protein>
<feature type="compositionally biased region" description="Low complexity" evidence="1">
    <location>
        <begin position="49"/>
        <end position="66"/>
    </location>
</feature>
<gene>
    <name evidence="2" type="ORF">DERYTH_LOCUS10350</name>
</gene>
<dbReference type="EMBL" id="CAJVPY010005982">
    <property type="protein sequence ID" value="CAG8654193.1"/>
    <property type="molecule type" value="Genomic_DNA"/>
</dbReference>
<dbReference type="Proteomes" id="UP000789405">
    <property type="component" value="Unassembled WGS sequence"/>
</dbReference>
<feature type="region of interest" description="Disordered" evidence="1">
    <location>
        <begin position="1"/>
        <end position="75"/>
    </location>
</feature>
<feature type="compositionally biased region" description="Polar residues" evidence="1">
    <location>
        <begin position="1"/>
        <end position="23"/>
    </location>
</feature>
<proteinExistence type="predicted"/>
<feature type="non-terminal residue" evidence="2">
    <location>
        <position position="122"/>
    </location>
</feature>
<reference evidence="2" key="1">
    <citation type="submission" date="2021-06" db="EMBL/GenBank/DDBJ databases">
        <authorList>
            <person name="Kallberg Y."/>
            <person name="Tangrot J."/>
            <person name="Rosling A."/>
        </authorList>
    </citation>
    <scope>NUCLEOTIDE SEQUENCE</scope>
    <source>
        <strain evidence="2">MA453B</strain>
    </source>
</reference>
<organism evidence="2 3">
    <name type="scientific">Dentiscutata erythropus</name>
    <dbReference type="NCBI Taxonomy" id="1348616"/>
    <lineage>
        <taxon>Eukaryota</taxon>
        <taxon>Fungi</taxon>
        <taxon>Fungi incertae sedis</taxon>
        <taxon>Mucoromycota</taxon>
        <taxon>Glomeromycotina</taxon>
        <taxon>Glomeromycetes</taxon>
        <taxon>Diversisporales</taxon>
        <taxon>Gigasporaceae</taxon>
        <taxon>Dentiscutata</taxon>
    </lineage>
</organism>
<sequence length="122" mass="13356">QPPAKGNSQSQPPAKGNSQNNAPATAKPNHGGSPPPPSSSNKKILTVVSNSKSQSKPQSAPQLKPCTTKKNKNKKLTTTANLYLTRFLELIEKIDLKSLVYNKYILYILHIFAKACHHTILR</sequence>
<name>A0A9N9DVJ2_9GLOM</name>
<comment type="caution">
    <text evidence="2">The sequence shown here is derived from an EMBL/GenBank/DDBJ whole genome shotgun (WGS) entry which is preliminary data.</text>
</comment>
<evidence type="ECO:0000313" key="3">
    <source>
        <dbReference type="Proteomes" id="UP000789405"/>
    </source>
</evidence>
<evidence type="ECO:0000313" key="2">
    <source>
        <dbReference type="EMBL" id="CAG8654193.1"/>
    </source>
</evidence>
<accession>A0A9N9DVJ2</accession>